<gene>
    <name evidence="3" type="ORF">ZIOFF_064658</name>
</gene>
<feature type="signal peptide" evidence="2">
    <location>
        <begin position="1"/>
        <end position="25"/>
    </location>
</feature>
<keyword evidence="4" id="KW-1185">Reference proteome</keyword>
<dbReference type="SUPFAM" id="SSF54373">
    <property type="entry name" value="FAD-linked reductases, C-terminal domain"/>
    <property type="match status" value="1"/>
</dbReference>
<comment type="similarity">
    <text evidence="1">Belongs to the Rab GDI family.</text>
</comment>
<evidence type="ECO:0000313" key="3">
    <source>
        <dbReference type="EMBL" id="KAG6475438.1"/>
    </source>
</evidence>
<evidence type="ECO:0000256" key="1">
    <source>
        <dbReference type="ARBA" id="ARBA00005593"/>
    </source>
</evidence>
<dbReference type="GO" id="GO:0007264">
    <property type="term" value="P:small GTPase-mediated signal transduction"/>
    <property type="evidence" value="ECO:0007669"/>
    <property type="project" value="InterPro"/>
</dbReference>
<protein>
    <recommendedName>
        <fullName evidence="5">Guanosine nucleotide diphosphate dissociation inhibitor</fullName>
    </recommendedName>
</protein>
<dbReference type="Proteomes" id="UP000734854">
    <property type="component" value="Unassembled WGS sequence"/>
</dbReference>
<keyword evidence="2" id="KW-0732">Signal</keyword>
<dbReference type="AlphaFoldDB" id="A0A8J5EZ04"/>
<evidence type="ECO:0000256" key="2">
    <source>
        <dbReference type="SAM" id="SignalP"/>
    </source>
</evidence>
<dbReference type="Gene3D" id="1.10.405.10">
    <property type="entry name" value="Guanine Nucleotide Dissociation Inhibitor, domain 1"/>
    <property type="match status" value="1"/>
</dbReference>
<accession>A0A8J5EZ04</accession>
<dbReference type="GO" id="GO:0005737">
    <property type="term" value="C:cytoplasm"/>
    <property type="evidence" value="ECO:0007669"/>
    <property type="project" value="TreeGrafter"/>
</dbReference>
<dbReference type="GO" id="GO:0016192">
    <property type="term" value="P:vesicle-mediated transport"/>
    <property type="evidence" value="ECO:0007669"/>
    <property type="project" value="TreeGrafter"/>
</dbReference>
<dbReference type="PANTHER" id="PTHR11787:SF8">
    <property type="entry name" value="RAB GDP DISSOCIATION INHIBITOR"/>
    <property type="match status" value="1"/>
</dbReference>
<dbReference type="PANTHER" id="PTHR11787">
    <property type="entry name" value="RAB GDP-DISSOCIATION INHIBITOR"/>
    <property type="match status" value="1"/>
</dbReference>
<dbReference type="InterPro" id="IPR036188">
    <property type="entry name" value="FAD/NAD-bd_sf"/>
</dbReference>
<dbReference type="InterPro" id="IPR018203">
    <property type="entry name" value="GDP_dissociation_inhibitor"/>
</dbReference>
<reference evidence="3 4" key="1">
    <citation type="submission" date="2020-08" db="EMBL/GenBank/DDBJ databases">
        <title>Plant Genome Project.</title>
        <authorList>
            <person name="Zhang R.-G."/>
        </authorList>
    </citation>
    <scope>NUCLEOTIDE SEQUENCE [LARGE SCALE GENOMIC DNA]</scope>
    <source>
        <tissue evidence="3">Rhizome</tissue>
    </source>
</reference>
<evidence type="ECO:0008006" key="5">
    <source>
        <dbReference type="Google" id="ProtNLM"/>
    </source>
</evidence>
<dbReference type="EMBL" id="JACMSC010000018">
    <property type="protein sequence ID" value="KAG6475438.1"/>
    <property type="molecule type" value="Genomic_DNA"/>
</dbReference>
<dbReference type="Pfam" id="PF00996">
    <property type="entry name" value="GDI"/>
    <property type="match status" value="2"/>
</dbReference>
<organism evidence="3 4">
    <name type="scientific">Zingiber officinale</name>
    <name type="common">Ginger</name>
    <name type="synonym">Amomum zingiber</name>
    <dbReference type="NCBI Taxonomy" id="94328"/>
    <lineage>
        <taxon>Eukaryota</taxon>
        <taxon>Viridiplantae</taxon>
        <taxon>Streptophyta</taxon>
        <taxon>Embryophyta</taxon>
        <taxon>Tracheophyta</taxon>
        <taxon>Spermatophyta</taxon>
        <taxon>Magnoliopsida</taxon>
        <taxon>Liliopsida</taxon>
        <taxon>Zingiberales</taxon>
        <taxon>Zingiberaceae</taxon>
        <taxon>Zingiber</taxon>
    </lineage>
</organism>
<dbReference type="GO" id="GO:0005093">
    <property type="term" value="F:Rab GDP-dissociation inhibitor activity"/>
    <property type="evidence" value="ECO:0007669"/>
    <property type="project" value="TreeGrafter"/>
</dbReference>
<comment type="caution">
    <text evidence="3">The sequence shown here is derived from an EMBL/GenBank/DDBJ whole genome shotgun (WGS) entry which is preliminary data.</text>
</comment>
<dbReference type="Gene3D" id="3.30.519.10">
    <property type="entry name" value="Guanine Nucleotide Dissociation Inhibitor, domain 2"/>
    <property type="match status" value="1"/>
</dbReference>
<proteinExistence type="inferred from homology"/>
<feature type="chain" id="PRO_5035239413" description="Guanosine nucleotide diphosphate dissociation inhibitor" evidence="2">
    <location>
        <begin position="26"/>
        <end position="224"/>
    </location>
</feature>
<name>A0A8J5EZ04_ZINOF</name>
<sequence>MPSLFENRTFSSFLFPLLSPTTLQALLVFAMDEEYDVIVLGTGLKECILNGFSLSMALRKYGLDENTIDFIGHALALHIDDQYLYEPAFDTVKKMKAFACLSAVYGGTYMLNKPECKVEFDREGKACGVTSEGETARCKKVVCDPSCLPNKVRKVGKVARAIAIMIHPIPNTDESHSAQVILPQKQLGRKSDKYLFCCSYSHNVAPKGKFIYSLFCCLYSLLLF</sequence>
<dbReference type="SUPFAM" id="SSF51905">
    <property type="entry name" value="FAD/NAD(P)-binding domain"/>
    <property type="match status" value="1"/>
</dbReference>
<evidence type="ECO:0000313" key="4">
    <source>
        <dbReference type="Proteomes" id="UP000734854"/>
    </source>
</evidence>